<reference evidence="1 2" key="1">
    <citation type="submission" date="2016-02" db="EMBL/GenBank/DDBJ databases">
        <title>Genome analysis of coral dinoflagellate symbionts highlights evolutionary adaptations to a symbiotic lifestyle.</title>
        <authorList>
            <person name="Aranda M."/>
            <person name="Li Y."/>
            <person name="Liew Y.J."/>
            <person name="Baumgarten S."/>
            <person name="Simakov O."/>
            <person name="Wilson M."/>
            <person name="Piel J."/>
            <person name="Ashoor H."/>
            <person name="Bougouffa S."/>
            <person name="Bajic V.B."/>
            <person name="Ryu T."/>
            <person name="Ravasi T."/>
            <person name="Bayer T."/>
            <person name="Micklem G."/>
            <person name="Kim H."/>
            <person name="Bhak J."/>
            <person name="Lajeunesse T.C."/>
            <person name="Voolstra C.R."/>
        </authorList>
    </citation>
    <scope>NUCLEOTIDE SEQUENCE [LARGE SCALE GENOMIC DNA]</scope>
    <source>
        <strain evidence="1 2">CCMP2467</strain>
    </source>
</reference>
<dbReference type="EMBL" id="LSRX01001766">
    <property type="protein sequence ID" value="OLP77441.1"/>
    <property type="molecule type" value="Genomic_DNA"/>
</dbReference>
<organism evidence="1 2">
    <name type="scientific">Symbiodinium microadriaticum</name>
    <name type="common">Dinoflagellate</name>
    <name type="synonym">Zooxanthella microadriatica</name>
    <dbReference type="NCBI Taxonomy" id="2951"/>
    <lineage>
        <taxon>Eukaryota</taxon>
        <taxon>Sar</taxon>
        <taxon>Alveolata</taxon>
        <taxon>Dinophyceae</taxon>
        <taxon>Suessiales</taxon>
        <taxon>Symbiodiniaceae</taxon>
        <taxon>Symbiodinium</taxon>
    </lineage>
</organism>
<dbReference type="AlphaFoldDB" id="A0A1Q9C3E7"/>
<protein>
    <submittedName>
        <fullName evidence="1">Uncharacterized protein</fullName>
    </submittedName>
</protein>
<accession>A0A1Q9C3E7</accession>
<keyword evidence="2" id="KW-1185">Reference proteome</keyword>
<dbReference type="Proteomes" id="UP000186817">
    <property type="component" value="Unassembled WGS sequence"/>
</dbReference>
<evidence type="ECO:0000313" key="1">
    <source>
        <dbReference type="EMBL" id="OLP77441.1"/>
    </source>
</evidence>
<evidence type="ECO:0000313" key="2">
    <source>
        <dbReference type="Proteomes" id="UP000186817"/>
    </source>
</evidence>
<gene>
    <name evidence="1" type="ORF">AK812_SmicGene42491</name>
</gene>
<sequence>MVLIPSSFCLGWQQWFAAHHILREAGILLVRRVRRACKTKMFAELCDADAAHLLECEDEACGRCLWLRNRSEWERRTCILESSVSYLKTGLNDAGEWELYCWECRQADPQVKPFGVVHVNNLVRHSSCKKHQASLFEMGLISQGMDIQAPPAKQFRLVGDSRKPGNAWRNGVEGVGGRRKLTCMLQCVATTMVRSEQEFLAGAVSIALHGDVRKLRCMFRYKESTPTELGGFKCLVASALSLAESLGLEGLL</sequence>
<dbReference type="OrthoDB" id="408855at2759"/>
<name>A0A1Q9C3E7_SYMMI</name>
<proteinExistence type="predicted"/>
<comment type="caution">
    <text evidence="1">The sequence shown here is derived from an EMBL/GenBank/DDBJ whole genome shotgun (WGS) entry which is preliminary data.</text>
</comment>